<dbReference type="PANTHER" id="PTHR33493:SF6">
    <property type="entry name" value="LATE EMBRYOGENESIS ABUNDANT PROTEIN 6"/>
    <property type="match status" value="1"/>
</dbReference>
<organism evidence="3 4">
    <name type="scientific">Populus tomentosa</name>
    <name type="common">Chinese white poplar</name>
    <dbReference type="NCBI Taxonomy" id="118781"/>
    <lineage>
        <taxon>Eukaryota</taxon>
        <taxon>Viridiplantae</taxon>
        <taxon>Streptophyta</taxon>
        <taxon>Embryophyta</taxon>
        <taxon>Tracheophyta</taxon>
        <taxon>Spermatophyta</taxon>
        <taxon>Magnoliopsida</taxon>
        <taxon>eudicotyledons</taxon>
        <taxon>Gunneridae</taxon>
        <taxon>Pentapetalae</taxon>
        <taxon>rosids</taxon>
        <taxon>fabids</taxon>
        <taxon>Malpighiales</taxon>
        <taxon>Salicaceae</taxon>
        <taxon>Saliceae</taxon>
        <taxon>Populus</taxon>
    </lineage>
</organism>
<feature type="region of interest" description="Disordered" evidence="2">
    <location>
        <begin position="49"/>
        <end position="96"/>
    </location>
</feature>
<dbReference type="Pfam" id="PF03760">
    <property type="entry name" value="LEA_1"/>
    <property type="match status" value="1"/>
</dbReference>
<evidence type="ECO:0000256" key="2">
    <source>
        <dbReference type="SAM" id="MobiDB-lite"/>
    </source>
</evidence>
<protein>
    <submittedName>
        <fullName evidence="3">Uncharacterized protein</fullName>
    </submittedName>
</protein>
<reference evidence="3" key="1">
    <citation type="journal article" date="2020" name="bioRxiv">
        <title>Hybrid origin of Populus tomentosa Carr. identified through genome sequencing and phylogenomic analysis.</title>
        <authorList>
            <person name="An X."/>
            <person name="Gao K."/>
            <person name="Chen Z."/>
            <person name="Li J."/>
            <person name="Yang X."/>
            <person name="Yang X."/>
            <person name="Zhou J."/>
            <person name="Guo T."/>
            <person name="Zhao T."/>
            <person name="Huang S."/>
            <person name="Miao D."/>
            <person name="Khan W.U."/>
            <person name="Rao P."/>
            <person name="Ye M."/>
            <person name="Lei B."/>
            <person name="Liao W."/>
            <person name="Wang J."/>
            <person name="Ji L."/>
            <person name="Li Y."/>
            <person name="Guo B."/>
            <person name="Mustafa N.S."/>
            <person name="Li S."/>
            <person name="Yun Q."/>
            <person name="Keller S.R."/>
            <person name="Mao J."/>
            <person name="Zhang R."/>
            <person name="Strauss S.H."/>
        </authorList>
    </citation>
    <scope>NUCLEOTIDE SEQUENCE</scope>
    <source>
        <strain evidence="3">GM15</strain>
        <tissue evidence="3">Leaf</tissue>
    </source>
</reference>
<dbReference type="InterPro" id="IPR005513">
    <property type="entry name" value="LEA_1"/>
</dbReference>
<comment type="similarity">
    <text evidence="1">Belongs to the LEA type 1 family.</text>
</comment>
<feature type="compositionally biased region" description="Basic and acidic residues" evidence="2">
    <location>
        <begin position="57"/>
        <end position="72"/>
    </location>
</feature>
<accession>A0A8X8AVR1</accession>
<dbReference type="GO" id="GO:0009793">
    <property type="term" value="P:embryo development ending in seed dormancy"/>
    <property type="evidence" value="ECO:0007669"/>
    <property type="project" value="InterPro"/>
</dbReference>
<dbReference type="OrthoDB" id="695393at2759"/>
<keyword evidence="4" id="KW-1185">Reference proteome</keyword>
<evidence type="ECO:0000313" key="4">
    <source>
        <dbReference type="Proteomes" id="UP000886885"/>
    </source>
</evidence>
<evidence type="ECO:0000256" key="1">
    <source>
        <dbReference type="ARBA" id="ARBA00010975"/>
    </source>
</evidence>
<sequence length="143" mass="15681">MQAAKEKISNLASVAKERMTICKAKVEEQAELTTARTAGEKELARERRKVKGAQAKMELHQAKAKHAAEKLSSKHHHHQPPVVGTQPVVGTHANQPVGTGGRTRCVCVPVDLSVLSLSVLRWKLSSERKIIDKSRIPVYHAAV</sequence>
<dbReference type="AlphaFoldDB" id="A0A8X8AVR1"/>
<evidence type="ECO:0000313" key="3">
    <source>
        <dbReference type="EMBL" id="KAG6788650.1"/>
    </source>
</evidence>
<proteinExistence type="inferred from homology"/>
<dbReference type="PANTHER" id="PTHR33493">
    <property type="entry name" value="LATE EMBRYOGENESIS ABUNDANT PROTEIN 6-RELATED"/>
    <property type="match status" value="1"/>
</dbReference>
<name>A0A8X8AVR1_POPTO</name>
<dbReference type="EMBL" id="JAAWWB010000002">
    <property type="protein sequence ID" value="KAG6788650.1"/>
    <property type="molecule type" value="Genomic_DNA"/>
</dbReference>
<dbReference type="Proteomes" id="UP000886885">
    <property type="component" value="Chromosome 1D"/>
</dbReference>
<feature type="compositionally biased region" description="Low complexity" evidence="2">
    <location>
        <begin position="80"/>
        <end position="92"/>
    </location>
</feature>
<gene>
    <name evidence="3" type="ORF">POTOM_004723</name>
</gene>
<comment type="caution">
    <text evidence="3">The sequence shown here is derived from an EMBL/GenBank/DDBJ whole genome shotgun (WGS) entry which is preliminary data.</text>
</comment>